<accession>A0AAD1C264</accession>
<keyword evidence="2" id="KW-1185">Reference proteome</keyword>
<dbReference type="EMBL" id="AP014862">
    <property type="protein sequence ID" value="BAU74169.1"/>
    <property type="molecule type" value="Genomic_DNA"/>
</dbReference>
<protein>
    <submittedName>
        <fullName evidence="1">Uncharacterized protein</fullName>
    </submittedName>
</protein>
<reference evidence="1 2" key="2">
    <citation type="journal article" date="2017" name="Int. J. Syst. Evol. Microbiol.">
        <title>Pseudomonas furukawaii sp. nov., a polychlorinated biphenyl-degrading bacterium isolated from biphenyl-contaminated soil in Japan.</title>
        <authorList>
            <person name="Kimura N."/>
            <person name="Watanabe T."/>
            <person name="Suenaga H."/>
            <person name="Fujihara H."/>
            <person name="Futagami T."/>
            <person name="Goto M."/>
            <person name="Hanada S."/>
            <person name="Hirose J."/>
        </authorList>
    </citation>
    <scope>NUCLEOTIDE SEQUENCE [LARGE SCALE GENOMIC DNA]</scope>
    <source>
        <strain evidence="2">DSM 10086 / NBRC 110670 / KF707</strain>
    </source>
</reference>
<proteinExistence type="predicted"/>
<evidence type="ECO:0000313" key="1">
    <source>
        <dbReference type="EMBL" id="BAU74169.1"/>
    </source>
</evidence>
<dbReference type="KEGG" id="pfuw:KF707C_24810"/>
<name>A0AAD1C264_METFU</name>
<evidence type="ECO:0000313" key="2">
    <source>
        <dbReference type="Proteomes" id="UP000218554"/>
    </source>
</evidence>
<dbReference type="Proteomes" id="UP000218554">
    <property type="component" value="Chromosome"/>
</dbReference>
<dbReference type="AlphaFoldDB" id="A0AAD1C264"/>
<sequence length="600" mass="64937">MNTVLQAALPESKKIPLLPLATPLTQWQDVSVSELAPYAPLDSTLPMGQYAVSTVMNWATQQGFSGAIPTWEIGSGTWGVICFFPHPGLQVVEIPISDLAGYDLSNPQSCGQGVMRWAQAEENGSNQLAIPMYVSDDETFSALVFTPSYPALTFYDAPNTQLYFSLQQPAKLINLQDPAVWANAAMRVANNLGFAAGWPTWEYTTNRGLIGIPAYDLGPVPDASPANVATAIKVLHRTSLALQNCESVSSSLTSGVFVDFTAAPIADPTLQILTDCLFGAVQVCLNAIPGVGGALAAIVSSGVQVAIDATNSSGGTFSLEEYQGMLVDASNATINYVAQLHDSLQQATGDDLQKLWLSPYNDPLTGRSIALGLLACTPPEVVDGDAFWAQLSQQMEASYLENLKIQITAQLYEIQSRTYQNRAPDKQWWYGTIASVTGPGGDCSQYVISSESDLSVWFNGALQVSDYVELNEWWMQAIASSFPEYPPATLVYDLFSNDGFGVTTNWTGPFTKEQFYTQFFVQQTQMGLDGTYNQVWVYDQSDMIVEAQVSGEEIESVIAGSTDNYGNLSLNSSNATVIFVNEKCGFSQPVIINYLAPLTS</sequence>
<reference evidence="2" key="1">
    <citation type="submission" date="2015-05" db="EMBL/GenBank/DDBJ databases">
        <title>Draft genome sequencing of a biphenyl-degrading bacterium, Pseudomonas balearica KF707 (=NBRC110670).</title>
        <authorList>
            <person name="Kimura N."/>
            <person name="Hirose J."/>
            <person name="Watanabe T."/>
            <person name="Suenaga H."/>
            <person name="Fujihara H."/>
            <person name="Noguchi M."/>
            <person name="Hashimoto M."/>
            <person name="Shimodaira J."/>
            <person name="Tsuchikane K."/>
            <person name="Hosoyama A."/>
            <person name="Yamazoe A."/>
            <person name="Fujita N."/>
            <person name="Furukawa K."/>
        </authorList>
    </citation>
    <scope>NUCLEOTIDE SEQUENCE [LARGE SCALE GENOMIC DNA]</scope>
    <source>
        <strain evidence="2">DSM 10086 / NBRC 110670 / KF707</strain>
    </source>
</reference>
<gene>
    <name evidence="1" type="ORF">KF707C_24810</name>
</gene>
<organism evidence="1 2">
    <name type="scientific">Metapseudomonas furukawaii</name>
    <name type="common">Pseudomonas furukawaii</name>
    <dbReference type="NCBI Taxonomy" id="1149133"/>
    <lineage>
        <taxon>Bacteria</taxon>
        <taxon>Pseudomonadati</taxon>
        <taxon>Pseudomonadota</taxon>
        <taxon>Gammaproteobacteria</taxon>
        <taxon>Pseudomonadales</taxon>
        <taxon>Pseudomonadaceae</taxon>
        <taxon>Metapseudomonas</taxon>
    </lineage>
</organism>
<dbReference type="RefSeq" id="WP_003452111.1">
    <property type="nucleotide sequence ID" value="NZ_AJMR01000159.1"/>
</dbReference>